<keyword evidence="5 9" id="KW-0812">Transmembrane</keyword>
<dbReference type="PANTHER" id="PTHR30614:SF37">
    <property type="entry name" value="AMINO-ACID ABC TRANSPORTER PERMEASE PROTEIN YHDX-RELATED"/>
    <property type="match status" value="1"/>
</dbReference>
<evidence type="ECO:0000256" key="2">
    <source>
        <dbReference type="ARBA" id="ARBA00010072"/>
    </source>
</evidence>
<accession>A0A3D8J7R5</accession>
<sequence>MDWNFIIHSIPIFAKALILTLKISFLGIFGAMILGFLVNIVLYYKIPLLAIIAKIYIEFSRNTPLLIHLFFLYFGLGQVGFNIDAFHCAIIGVIFLGGSYMAESFRLGFLSVTKTQIESAMSLGFNKLQIMRYIILPQSLGISMPSLGANIIFLLKETSVVSAIALADLVFVTKDLIGAYYKTSETLFMLVMAYLIVLLPLSLYFSWLEKKYKQGKM</sequence>
<proteinExistence type="inferred from homology"/>
<evidence type="ECO:0000256" key="4">
    <source>
        <dbReference type="ARBA" id="ARBA00022475"/>
    </source>
</evidence>
<evidence type="ECO:0000256" key="9">
    <source>
        <dbReference type="RuleBase" id="RU363032"/>
    </source>
</evidence>
<dbReference type="InterPro" id="IPR043429">
    <property type="entry name" value="ArtM/GltK/GlnP/TcyL/YhdX-like"/>
</dbReference>
<dbReference type="AlphaFoldDB" id="A0A3D8J7R5"/>
<keyword evidence="12" id="KW-1185">Reference proteome</keyword>
<feature type="transmembrane region" description="Helical" evidence="9">
    <location>
        <begin position="187"/>
        <end position="207"/>
    </location>
</feature>
<dbReference type="InterPro" id="IPR035906">
    <property type="entry name" value="MetI-like_sf"/>
</dbReference>
<evidence type="ECO:0000256" key="5">
    <source>
        <dbReference type="ARBA" id="ARBA00022692"/>
    </source>
</evidence>
<keyword evidence="4" id="KW-1003">Cell membrane</keyword>
<dbReference type="PANTHER" id="PTHR30614">
    <property type="entry name" value="MEMBRANE COMPONENT OF AMINO ACID ABC TRANSPORTER"/>
    <property type="match status" value="1"/>
</dbReference>
<evidence type="ECO:0000256" key="1">
    <source>
        <dbReference type="ARBA" id="ARBA00004429"/>
    </source>
</evidence>
<organism evidence="11 12">
    <name type="scientific">Helicobacter anseris</name>
    <dbReference type="NCBI Taxonomy" id="375926"/>
    <lineage>
        <taxon>Bacteria</taxon>
        <taxon>Pseudomonadati</taxon>
        <taxon>Campylobacterota</taxon>
        <taxon>Epsilonproteobacteria</taxon>
        <taxon>Campylobacterales</taxon>
        <taxon>Helicobacteraceae</taxon>
        <taxon>Helicobacter</taxon>
    </lineage>
</organism>
<evidence type="ECO:0000313" key="11">
    <source>
        <dbReference type="EMBL" id="RDU73553.1"/>
    </source>
</evidence>
<evidence type="ECO:0000259" key="10">
    <source>
        <dbReference type="PROSITE" id="PS50928"/>
    </source>
</evidence>
<dbReference type="OrthoDB" id="3181282at2"/>
<dbReference type="Pfam" id="PF00528">
    <property type="entry name" value="BPD_transp_1"/>
    <property type="match status" value="1"/>
</dbReference>
<dbReference type="CDD" id="cd06261">
    <property type="entry name" value="TM_PBP2"/>
    <property type="match status" value="1"/>
</dbReference>
<protein>
    <submittedName>
        <fullName evidence="11">Polar amino acid ABC transporter permease</fullName>
    </submittedName>
</protein>
<feature type="transmembrane region" description="Helical" evidence="9">
    <location>
        <begin position="12"/>
        <end position="34"/>
    </location>
</feature>
<reference evidence="11 12" key="1">
    <citation type="submission" date="2018-04" db="EMBL/GenBank/DDBJ databases">
        <title>Novel Campyloabacter and Helicobacter Species and Strains.</title>
        <authorList>
            <person name="Mannion A.J."/>
            <person name="Shen Z."/>
            <person name="Fox J.G."/>
        </authorList>
    </citation>
    <scope>NUCLEOTIDE SEQUENCE [LARGE SCALE GENOMIC DNA]</scope>
    <source>
        <strain evidence="11 12">MIT 04-9362</strain>
    </source>
</reference>
<dbReference type="SUPFAM" id="SSF161098">
    <property type="entry name" value="MetI-like"/>
    <property type="match status" value="1"/>
</dbReference>
<evidence type="ECO:0000256" key="6">
    <source>
        <dbReference type="ARBA" id="ARBA00022970"/>
    </source>
</evidence>
<dbReference type="GO" id="GO:0043190">
    <property type="term" value="C:ATP-binding cassette (ABC) transporter complex"/>
    <property type="evidence" value="ECO:0007669"/>
    <property type="project" value="InterPro"/>
</dbReference>
<evidence type="ECO:0000256" key="3">
    <source>
        <dbReference type="ARBA" id="ARBA00022448"/>
    </source>
</evidence>
<keyword evidence="7 9" id="KW-1133">Transmembrane helix</keyword>
<gene>
    <name evidence="11" type="ORF">CQA57_04910</name>
</gene>
<dbReference type="PROSITE" id="PS50928">
    <property type="entry name" value="ABC_TM1"/>
    <property type="match status" value="1"/>
</dbReference>
<dbReference type="RefSeq" id="WP_115579145.1">
    <property type="nucleotide sequence ID" value="NZ_NXLX01000010.1"/>
</dbReference>
<dbReference type="EMBL" id="NXLX01000010">
    <property type="protein sequence ID" value="RDU73553.1"/>
    <property type="molecule type" value="Genomic_DNA"/>
</dbReference>
<keyword evidence="6" id="KW-0029">Amino-acid transport</keyword>
<comment type="caution">
    <text evidence="11">The sequence shown here is derived from an EMBL/GenBank/DDBJ whole genome shotgun (WGS) entry which is preliminary data.</text>
</comment>
<keyword evidence="8 9" id="KW-0472">Membrane</keyword>
<comment type="subcellular location">
    <subcellularLocation>
        <location evidence="1">Cell inner membrane</location>
        <topology evidence="1">Multi-pass membrane protein</topology>
    </subcellularLocation>
    <subcellularLocation>
        <location evidence="9">Cell membrane</location>
        <topology evidence="9">Multi-pass membrane protein</topology>
    </subcellularLocation>
</comment>
<dbReference type="Proteomes" id="UP000256695">
    <property type="component" value="Unassembled WGS sequence"/>
</dbReference>
<dbReference type="Gene3D" id="1.10.3720.10">
    <property type="entry name" value="MetI-like"/>
    <property type="match status" value="1"/>
</dbReference>
<evidence type="ECO:0000256" key="7">
    <source>
        <dbReference type="ARBA" id="ARBA00022989"/>
    </source>
</evidence>
<feature type="domain" description="ABC transmembrane type-1" evidence="10">
    <location>
        <begin position="17"/>
        <end position="209"/>
    </location>
</feature>
<name>A0A3D8J7R5_9HELI</name>
<feature type="transmembrane region" description="Helical" evidence="9">
    <location>
        <begin position="69"/>
        <end position="96"/>
    </location>
</feature>
<evidence type="ECO:0000313" key="12">
    <source>
        <dbReference type="Proteomes" id="UP000256695"/>
    </source>
</evidence>
<dbReference type="InterPro" id="IPR000515">
    <property type="entry name" value="MetI-like"/>
</dbReference>
<feature type="transmembrane region" description="Helical" evidence="9">
    <location>
        <begin position="130"/>
        <end position="153"/>
    </location>
</feature>
<keyword evidence="3 9" id="KW-0813">Transport</keyword>
<dbReference type="NCBIfam" id="TIGR01726">
    <property type="entry name" value="HEQRo_perm_3TM"/>
    <property type="match status" value="1"/>
</dbReference>
<comment type="similarity">
    <text evidence="2">Belongs to the binding-protein-dependent transport system permease family. HisMQ subfamily.</text>
</comment>
<evidence type="ECO:0000256" key="8">
    <source>
        <dbReference type="ARBA" id="ARBA00023136"/>
    </source>
</evidence>
<dbReference type="GO" id="GO:0022857">
    <property type="term" value="F:transmembrane transporter activity"/>
    <property type="evidence" value="ECO:0007669"/>
    <property type="project" value="InterPro"/>
</dbReference>
<dbReference type="InterPro" id="IPR010065">
    <property type="entry name" value="AA_ABC_transptr_permease_3TM"/>
</dbReference>
<dbReference type="GO" id="GO:0006865">
    <property type="term" value="P:amino acid transport"/>
    <property type="evidence" value="ECO:0007669"/>
    <property type="project" value="UniProtKB-KW"/>
</dbReference>